<dbReference type="InterPro" id="IPR036388">
    <property type="entry name" value="WH-like_DNA-bd_sf"/>
</dbReference>
<dbReference type="Gene3D" id="1.10.10.10">
    <property type="entry name" value="Winged helix-like DNA-binding domain superfamily/Winged helix DNA-binding domain"/>
    <property type="match status" value="1"/>
</dbReference>
<dbReference type="PANTHER" id="PTHR33516:SF2">
    <property type="entry name" value="LEXA REPRESSOR-RELATED"/>
    <property type="match status" value="1"/>
</dbReference>
<keyword evidence="3" id="KW-1185">Reference proteome</keyword>
<dbReference type="EMBL" id="BOQN01000009">
    <property type="protein sequence ID" value="GIM88850.1"/>
    <property type="molecule type" value="Genomic_DNA"/>
</dbReference>
<name>A0A919W1V7_9ACTN</name>
<dbReference type="AlphaFoldDB" id="A0A919W1V7"/>
<dbReference type="Pfam" id="PF01726">
    <property type="entry name" value="LexA_DNA_bind"/>
    <property type="match status" value="1"/>
</dbReference>
<proteinExistence type="predicted"/>
<dbReference type="InterPro" id="IPR006199">
    <property type="entry name" value="LexA_DNA-bd_dom"/>
</dbReference>
<dbReference type="PANTHER" id="PTHR33516">
    <property type="entry name" value="LEXA REPRESSOR"/>
    <property type="match status" value="1"/>
</dbReference>
<evidence type="ECO:0000259" key="1">
    <source>
        <dbReference type="Pfam" id="PF01726"/>
    </source>
</evidence>
<reference evidence="2 3" key="1">
    <citation type="submission" date="2021-03" db="EMBL/GenBank/DDBJ databases">
        <title>Whole genome shotgun sequence of Actinoplanes toevensis NBRC 105298.</title>
        <authorList>
            <person name="Komaki H."/>
            <person name="Tamura T."/>
        </authorList>
    </citation>
    <scope>NUCLEOTIDE SEQUENCE [LARGE SCALE GENOMIC DNA]</scope>
    <source>
        <strain evidence="2 3">NBRC 105298</strain>
    </source>
</reference>
<organism evidence="2 3">
    <name type="scientific">Paractinoplanes toevensis</name>
    <dbReference type="NCBI Taxonomy" id="571911"/>
    <lineage>
        <taxon>Bacteria</taxon>
        <taxon>Bacillati</taxon>
        <taxon>Actinomycetota</taxon>
        <taxon>Actinomycetes</taxon>
        <taxon>Micromonosporales</taxon>
        <taxon>Micromonosporaceae</taxon>
        <taxon>Paractinoplanes</taxon>
    </lineage>
</organism>
<dbReference type="InterPro" id="IPR036390">
    <property type="entry name" value="WH_DNA-bd_sf"/>
</dbReference>
<dbReference type="SUPFAM" id="SSF46785">
    <property type="entry name" value="Winged helix' DNA-binding domain"/>
    <property type="match status" value="1"/>
</dbReference>
<dbReference type="Proteomes" id="UP000677082">
    <property type="component" value="Unassembled WGS sequence"/>
</dbReference>
<comment type="caution">
    <text evidence="2">The sequence shown here is derived from an EMBL/GenBank/DDBJ whole genome shotgun (WGS) entry which is preliminary data.</text>
</comment>
<dbReference type="InterPro" id="IPR050077">
    <property type="entry name" value="LexA_repressor"/>
</dbReference>
<dbReference type="GO" id="GO:0004252">
    <property type="term" value="F:serine-type endopeptidase activity"/>
    <property type="evidence" value="ECO:0007669"/>
    <property type="project" value="InterPro"/>
</dbReference>
<evidence type="ECO:0000313" key="3">
    <source>
        <dbReference type="Proteomes" id="UP000677082"/>
    </source>
</evidence>
<sequence>MTAPVMPLLTARQQRVLAFIRDFHTEHGWAPSLREIGQHVGLRPSGVQYQLVQLERMGWIRRAPNLPRALVVLDPATGRP</sequence>
<gene>
    <name evidence="2" type="ORF">Ato02nite_006430</name>
</gene>
<feature type="domain" description="LexA repressor DNA-binding" evidence="1">
    <location>
        <begin position="7"/>
        <end position="69"/>
    </location>
</feature>
<evidence type="ECO:0000313" key="2">
    <source>
        <dbReference type="EMBL" id="GIM88850.1"/>
    </source>
</evidence>
<accession>A0A919W1V7</accession>
<dbReference type="RefSeq" id="WP_213004832.1">
    <property type="nucleotide sequence ID" value="NZ_BOQN01000009.1"/>
</dbReference>
<protein>
    <recommendedName>
        <fullName evidence="1">LexA repressor DNA-binding domain-containing protein</fullName>
    </recommendedName>
</protein>
<dbReference type="GO" id="GO:0006508">
    <property type="term" value="P:proteolysis"/>
    <property type="evidence" value="ECO:0007669"/>
    <property type="project" value="InterPro"/>
</dbReference>